<dbReference type="OrthoDB" id="433924at2759"/>
<protein>
    <recommendedName>
        <fullName evidence="5">Chromo domain-containing protein</fullName>
    </recommendedName>
</protein>
<name>A0A232M1R5_9EURO</name>
<keyword evidence="7" id="KW-1185">Reference proteome</keyword>
<keyword evidence="3" id="KW-0539">Nucleus</keyword>
<evidence type="ECO:0000256" key="1">
    <source>
        <dbReference type="ARBA" id="ARBA00004123"/>
    </source>
</evidence>
<dbReference type="PROSITE" id="PS50013">
    <property type="entry name" value="CHROMO_2"/>
    <property type="match status" value="1"/>
</dbReference>
<evidence type="ECO:0000256" key="4">
    <source>
        <dbReference type="SAM" id="MobiDB-lite"/>
    </source>
</evidence>
<dbReference type="InterPro" id="IPR008251">
    <property type="entry name" value="Chromo_shadow_dom"/>
</dbReference>
<sequence>MDTIIDPVSGPSEDESAGEAIPFEEAEAEDDDGIYVVEKITGHEFKKDGTLLLQVKWKGYDKPEDQTLEPEANLLEGAEEILEEYFRRLGGRPQRPEKPTKKRKLSEARSTRKSRGANGTETPEETIPDWVPKGKSWEREVAAIETIIRDPETGGLVAFLQWENGRKSRVSVEQCYEKCPMRMLRFYEQHL</sequence>
<feature type="region of interest" description="Disordered" evidence="4">
    <location>
        <begin position="87"/>
        <end position="132"/>
    </location>
</feature>
<evidence type="ECO:0000259" key="5">
    <source>
        <dbReference type="PROSITE" id="PS50013"/>
    </source>
</evidence>
<evidence type="ECO:0000256" key="3">
    <source>
        <dbReference type="ARBA" id="ARBA00023242"/>
    </source>
</evidence>
<dbReference type="Proteomes" id="UP000243515">
    <property type="component" value="Unassembled WGS sequence"/>
</dbReference>
<dbReference type="EMBL" id="NPHW01002981">
    <property type="protein sequence ID" value="OXV10339.1"/>
    <property type="molecule type" value="Genomic_DNA"/>
</dbReference>
<accession>A0A232M1R5</accession>
<organism evidence="6 7">
    <name type="scientific">Elaphomyces granulatus</name>
    <dbReference type="NCBI Taxonomy" id="519963"/>
    <lineage>
        <taxon>Eukaryota</taxon>
        <taxon>Fungi</taxon>
        <taxon>Dikarya</taxon>
        <taxon>Ascomycota</taxon>
        <taxon>Pezizomycotina</taxon>
        <taxon>Eurotiomycetes</taxon>
        <taxon>Eurotiomycetidae</taxon>
        <taxon>Eurotiales</taxon>
        <taxon>Elaphomycetaceae</taxon>
        <taxon>Elaphomyces</taxon>
    </lineage>
</organism>
<dbReference type="InterPro" id="IPR000953">
    <property type="entry name" value="Chromo/chromo_shadow_dom"/>
</dbReference>
<dbReference type="Gene3D" id="2.40.50.40">
    <property type="match status" value="2"/>
</dbReference>
<dbReference type="GO" id="GO:0005634">
    <property type="term" value="C:nucleus"/>
    <property type="evidence" value="ECO:0007669"/>
    <property type="project" value="UniProtKB-SubCell"/>
</dbReference>
<dbReference type="SMART" id="SM00298">
    <property type="entry name" value="CHROMO"/>
    <property type="match status" value="1"/>
</dbReference>
<feature type="domain" description="Chromo" evidence="5">
    <location>
        <begin position="35"/>
        <end position="97"/>
    </location>
</feature>
<feature type="compositionally biased region" description="Basic and acidic residues" evidence="4">
    <location>
        <begin position="94"/>
        <end position="110"/>
    </location>
</feature>
<dbReference type="CDD" id="cd00024">
    <property type="entry name" value="CD_CSD"/>
    <property type="match status" value="1"/>
</dbReference>
<dbReference type="GO" id="GO:0006338">
    <property type="term" value="P:chromatin remodeling"/>
    <property type="evidence" value="ECO:0007669"/>
    <property type="project" value="UniProtKB-ARBA"/>
</dbReference>
<dbReference type="Pfam" id="PF01393">
    <property type="entry name" value="Chromo_shadow"/>
    <property type="match status" value="1"/>
</dbReference>
<evidence type="ECO:0000313" key="7">
    <source>
        <dbReference type="Proteomes" id="UP000243515"/>
    </source>
</evidence>
<dbReference type="AlphaFoldDB" id="A0A232M1R5"/>
<reference evidence="6 7" key="1">
    <citation type="journal article" date="2015" name="Environ. Microbiol.">
        <title>Metagenome sequence of Elaphomyces granulatus from sporocarp tissue reveals Ascomycota ectomycorrhizal fingerprints of genome expansion and a Proteobacteria-rich microbiome.</title>
        <authorList>
            <person name="Quandt C.A."/>
            <person name="Kohler A."/>
            <person name="Hesse C.N."/>
            <person name="Sharpton T.J."/>
            <person name="Martin F."/>
            <person name="Spatafora J.W."/>
        </authorList>
    </citation>
    <scope>NUCLEOTIDE SEQUENCE [LARGE SCALE GENOMIC DNA]</scope>
    <source>
        <strain evidence="6 7">OSC145934</strain>
    </source>
</reference>
<proteinExistence type="predicted"/>
<evidence type="ECO:0000313" key="6">
    <source>
        <dbReference type="EMBL" id="OXV10339.1"/>
    </source>
</evidence>
<dbReference type="InterPro" id="IPR051219">
    <property type="entry name" value="Heterochromatin_chromo-domain"/>
</dbReference>
<evidence type="ECO:0000256" key="2">
    <source>
        <dbReference type="ARBA" id="ARBA00011353"/>
    </source>
</evidence>
<dbReference type="PANTHER" id="PTHR22812">
    <property type="entry name" value="CHROMOBOX PROTEIN"/>
    <property type="match status" value="1"/>
</dbReference>
<comment type="subunit">
    <text evidence="2">Component of the NuA4 histone acetyltransferase complex.</text>
</comment>
<comment type="caution">
    <text evidence="6">The sequence shown here is derived from an EMBL/GenBank/DDBJ whole genome shotgun (WGS) entry which is preliminary data.</text>
</comment>
<gene>
    <name evidence="6" type="ORF">Egran_01899</name>
</gene>
<comment type="subcellular location">
    <subcellularLocation>
        <location evidence="1">Nucleus</location>
    </subcellularLocation>
</comment>
<dbReference type="Pfam" id="PF00385">
    <property type="entry name" value="Chromo"/>
    <property type="match status" value="1"/>
</dbReference>
<dbReference type="InterPro" id="IPR023780">
    <property type="entry name" value="Chromo_domain"/>
</dbReference>
<dbReference type="InterPro" id="IPR016197">
    <property type="entry name" value="Chromo-like_dom_sf"/>
</dbReference>
<dbReference type="SUPFAM" id="SSF54160">
    <property type="entry name" value="Chromo domain-like"/>
    <property type="match status" value="2"/>
</dbReference>